<accession>A0ABY8PMW4</accession>
<feature type="transmembrane region" description="Helical" evidence="1">
    <location>
        <begin position="5"/>
        <end position="24"/>
    </location>
</feature>
<reference evidence="2 3" key="1">
    <citation type="submission" date="2021-02" db="EMBL/GenBank/DDBJ databases">
        <title>Characterization of Marinitoga sp. nov. str. BP5-C20A.</title>
        <authorList>
            <person name="Erauso G."/>
            <person name="Postec A."/>
        </authorList>
    </citation>
    <scope>NUCLEOTIDE SEQUENCE [LARGE SCALE GENOMIC DNA]</scope>
    <source>
        <strain evidence="2 3">BP5-C20A</strain>
    </source>
</reference>
<evidence type="ECO:0000313" key="3">
    <source>
        <dbReference type="Proteomes" id="UP001232493"/>
    </source>
</evidence>
<keyword evidence="1" id="KW-1133">Transmembrane helix</keyword>
<organism evidence="2 3">
    <name type="scientific">Marinitoga aeolica</name>
    <dbReference type="NCBI Taxonomy" id="2809031"/>
    <lineage>
        <taxon>Bacteria</taxon>
        <taxon>Thermotogati</taxon>
        <taxon>Thermotogota</taxon>
        <taxon>Thermotogae</taxon>
        <taxon>Petrotogales</taxon>
        <taxon>Petrotogaceae</taxon>
        <taxon>Marinitoga</taxon>
    </lineage>
</organism>
<dbReference type="EMBL" id="CP069362">
    <property type="protein sequence ID" value="WGS63973.1"/>
    <property type="molecule type" value="Genomic_DNA"/>
</dbReference>
<name>A0ABY8PMW4_9BACT</name>
<feature type="transmembrane region" description="Helical" evidence="1">
    <location>
        <begin position="30"/>
        <end position="47"/>
    </location>
</feature>
<dbReference type="Proteomes" id="UP001232493">
    <property type="component" value="Chromosome"/>
</dbReference>
<protein>
    <submittedName>
        <fullName evidence="2">Uncharacterized protein</fullName>
    </submittedName>
</protein>
<gene>
    <name evidence="2" type="ORF">JRV97_06220</name>
</gene>
<evidence type="ECO:0000256" key="1">
    <source>
        <dbReference type="SAM" id="Phobius"/>
    </source>
</evidence>
<feature type="transmembrane region" description="Helical" evidence="1">
    <location>
        <begin position="121"/>
        <end position="143"/>
    </location>
</feature>
<dbReference type="RefSeq" id="WP_280997270.1">
    <property type="nucleotide sequence ID" value="NZ_CP069362.1"/>
</dbReference>
<proteinExistence type="predicted"/>
<keyword evidence="1" id="KW-0812">Transmembrane</keyword>
<keyword evidence="1" id="KW-0472">Membrane</keyword>
<keyword evidence="3" id="KW-1185">Reference proteome</keyword>
<sequence>MKSLALIFIIIGLVIILSVFWGYSLTFWRIIEFIVGCGFIIIGFNPTQKVEITKNNRKLILNGKDAEKVIDDILEPQNGWFFKLLKRTHRNFRFKSLIFGLISGITLILDSLNIIKTELSFWEILLVIVAAWLIASGLSRIFLRRK</sequence>
<feature type="transmembrane region" description="Helical" evidence="1">
    <location>
        <begin position="96"/>
        <end position="115"/>
    </location>
</feature>
<evidence type="ECO:0000313" key="2">
    <source>
        <dbReference type="EMBL" id="WGS63973.1"/>
    </source>
</evidence>